<evidence type="ECO:0000256" key="1">
    <source>
        <dbReference type="SAM" id="MobiDB-lite"/>
    </source>
</evidence>
<comment type="caution">
    <text evidence="2">The sequence shown here is derived from an EMBL/GenBank/DDBJ whole genome shotgun (WGS) entry which is preliminary data.</text>
</comment>
<sequence>MSYTIPQPPLSDANRDQMPKGTTSMDSFVDFDFNNGEQRPPNHRKGFSSPLNLFRNRKKSTGDGRENPPAKKLSTVRSADSLNTLDHNSFKASRSRALPPLPHSEPTSASHIASSPSSFDDSTFILAPLRMSPQPDEWSTNLDTSKVQVASSSSYEGLPNHYDQISSSLPLHANHGLPIIYPPQRQPPNTFDAALQENGQSVIDESSMLDRNVAPALFVAEGLKTDTPHPHHKHSIEVMKNIAFGGATHLKEAEEALDQFTASPVWTEGKEIAETLLEPAKDVVQLFDALTPLVPMFIIAKSVFVVIVQKELDQRQNDKNMTKFWYTLCDSDIVFKVQSKPYQNFHELTEKVVGKMNDFGNFQNLYRKHGHIGNLYNFWFAPNSKLSALVHTMKSGAYKIQITDFIDTFKDFQNQLQQLLTQVSALTINTVNEKTDVLNQKLDVVIAAIKSLTPAESRVQAKIDDFGGEEKAFQASQIFFYHILINEFGIKVTPQLKSILREDLAIQLKSNEAMFKLQLETTQRDLEQSMERNTDAILTKLDAGPHELIRDEDIRQIWKGNDPDMKWRLSCKTRHFVDASALHHYYVQKFTQYRKMTGETHKDQWTLRFTGRVICKWILPSPAEVLVNLTEPTPAVQPAIGDAIDMDASGYVSIDEVNRFTAHCPLNWSIPVFLAQLVLEISIAGRSIDERWVVRPPDGIKVHLSTQFSPLSPVHHVVLKREPEPRPFLQDALQKIDHRAKRMLPPNRKHLRPYFQDGCLPEIWYIVDSLNTDTFKYQQEDMRFQFEKLASYRKEFMQATYTRLQNNLVNVKYRMVGSEDVRAVMGTSRCEAMVLPLLMLLLERHAKIFETADNFILSDREFQDMTTSMQSIVYAFGRRYSILTEGWRQQRFDIPLQMSCFSYGIFVNWHTHFSSIPFEHSDLHLQEYMPRLNDFSQNVAHGPGPVKDLLTYDLPLQPNAEELRRLRSSLKARIVKKEDAKTRERHGNFSQRVKSKRSSRLGGSAPRSPTIKIDTDIQKSLHPSSAASPIQRKRSSSSYEFEFEDTDGVLHAINVNDGNASADSDSELPDIAYTKGKILTLDDRIRSMEGELSSMKTMLAQLLAISKSQSM</sequence>
<dbReference type="PROSITE" id="PS00018">
    <property type="entry name" value="EF_HAND_1"/>
    <property type="match status" value="1"/>
</dbReference>
<feature type="region of interest" description="Disordered" evidence="1">
    <location>
        <begin position="1"/>
        <end position="118"/>
    </location>
</feature>
<proteinExistence type="predicted"/>
<gene>
    <name evidence="2" type="ORF">C8R41DRAFT_925866</name>
</gene>
<feature type="compositionally biased region" description="Low complexity" evidence="1">
    <location>
        <begin position="106"/>
        <end position="118"/>
    </location>
</feature>
<keyword evidence="3" id="KW-1185">Reference proteome</keyword>
<evidence type="ECO:0000313" key="2">
    <source>
        <dbReference type="EMBL" id="KAJ4467085.1"/>
    </source>
</evidence>
<accession>A0ABQ8V306</accession>
<organism evidence="2 3">
    <name type="scientific">Lentinula lateritia</name>
    <dbReference type="NCBI Taxonomy" id="40482"/>
    <lineage>
        <taxon>Eukaryota</taxon>
        <taxon>Fungi</taxon>
        <taxon>Dikarya</taxon>
        <taxon>Basidiomycota</taxon>
        <taxon>Agaricomycotina</taxon>
        <taxon>Agaricomycetes</taxon>
        <taxon>Agaricomycetidae</taxon>
        <taxon>Agaricales</taxon>
        <taxon>Marasmiineae</taxon>
        <taxon>Omphalotaceae</taxon>
        <taxon>Lentinula</taxon>
    </lineage>
</organism>
<reference evidence="2" key="1">
    <citation type="submission" date="2022-08" db="EMBL/GenBank/DDBJ databases">
        <title>A Global Phylogenomic Analysis of the Shiitake Genus Lentinula.</title>
        <authorList>
            <consortium name="DOE Joint Genome Institute"/>
            <person name="Sierra-Patev S."/>
            <person name="Min B."/>
            <person name="Naranjo-Ortiz M."/>
            <person name="Looney B."/>
            <person name="Konkel Z."/>
            <person name="Slot J.C."/>
            <person name="Sakamoto Y."/>
            <person name="Steenwyk J.L."/>
            <person name="Rokas A."/>
            <person name="Carro J."/>
            <person name="Camarero S."/>
            <person name="Ferreira P."/>
            <person name="Molpeceres G."/>
            <person name="Ruiz-Duenas F.J."/>
            <person name="Serrano A."/>
            <person name="Henrissat B."/>
            <person name="Drula E."/>
            <person name="Hughes K.W."/>
            <person name="Mata J.L."/>
            <person name="Ishikawa N.K."/>
            <person name="Vargas-Isla R."/>
            <person name="Ushijima S."/>
            <person name="Smith C.A."/>
            <person name="Ahrendt S."/>
            <person name="Andreopoulos W."/>
            <person name="He G."/>
            <person name="Labutti K."/>
            <person name="Lipzen A."/>
            <person name="Ng V."/>
            <person name="Riley R."/>
            <person name="Sandor L."/>
            <person name="Barry K."/>
            <person name="Martinez A.T."/>
            <person name="Xiao Y."/>
            <person name="Gibbons J.G."/>
            <person name="Terashima K."/>
            <person name="Grigoriev I.V."/>
            <person name="Hibbett D.S."/>
        </authorList>
    </citation>
    <scope>NUCLEOTIDE SEQUENCE</scope>
    <source>
        <strain evidence="2">RHP3577 ss4</strain>
    </source>
</reference>
<evidence type="ECO:0008006" key="4">
    <source>
        <dbReference type="Google" id="ProtNLM"/>
    </source>
</evidence>
<feature type="compositionally biased region" description="Basic and acidic residues" evidence="1">
    <location>
        <begin position="60"/>
        <end position="69"/>
    </location>
</feature>
<dbReference type="InterPro" id="IPR018247">
    <property type="entry name" value="EF_Hand_1_Ca_BS"/>
</dbReference>
<dbReference type="Proteomes" id="UP001150217">
    <property type="component" value="Unassembled WGS sequence"/>
</dbReference>
<protein>
    <recommendedName>
        <fullName evidence="4">EF-hand domain-containing protein</fullName>
    </recommendedName>
</protein>
<evidence type="ECO:0000313" key="3">
    <source>
        <dbReference type="Proteomes" id="UP001150217"/>
    </source>
</evidence>
<feature type="region of interest" description="Disordered" evidence="1">
    <location>
        <begin position="977"/>
        <end position="1012"/>
    </location>
</feature>
<dbReference type="EMBL" id="JANVFT010000110">
    <property type="protein sequence ID" value="KAJ4467085.1"/>
    <property type="molecule type" value="Genomic_DNA"/>
</dbReference>
<feature type="compositionally biased region" description="Basic and acidic residues" evidence="1">
    <location>
        <begin position="977"/>
        <end position="987"/>
    </location>
</feature>
<feature type="compositionally biased region" description="Polar residues" evidence="1">
    <location>
        <begin position="75"/>
        <end position="92"/>
    </location>
</feature>
<name>A0ABQ8V306_9AGAR</name>